<sequence length="222" mass="25131">VQKTVIVNKPQSYQKVKWNEFPEEVTPEIGAAPKVHTQEWTPVNQENTELQRSLYRPNKISATWPPPEKEIGKLVVEIRPVKPGDDAGWIQQEQNEVIKSTGWQRKSKIDLVWPPPEGETVQSVYQGPQHMRPVQWPPVESEEHAQQQVEVLQKHIPAKKMEYQWPPPPPVYQVVNGDVSTTAAENPQQQHVGRTTTTTTTTTTTKKAAPAPPVKQQAVRAN</sequence>
<proteinExistence type="predicted"/>
<feature type="compositionally biased region" description="Low complexity" evidence="1">
    <location>
        <begin position="195"/>
        <end position="222"/>
    </location>
</feature>
<dbReference type="AlphaFoldDB" id="A0AAN8G5N6"/>
<evidence type="ECO:0000313" key="3">
    <source>
        <dbReference type="Proteomes" id="UP001331761"/>
    </source>
</evidence>
<comment type="caution">
    <text evidence="2">The sequence shown here is derived from an EMBL/GenBank/DDBJ whole genome shotgun (WGS) entry which is preliminary data.</text>
</comment>
<feature type="non-terminal residue" evidence="2">
    <location>
        <position position="1"/>
    </location>
</feature>
<gene>
    <name evidence="2" type="ORF">GCK32_008343</name>
</gene>
<keyword evidence="3" id="KW-1185">Reference proteome</keyword>
<organism evidence="2 3">
    <name type="scientific">Trichostrongylus colubriformis</name>
    <name type="common">Black scour worm</name>
    <dbReference type="NCBI Taxonomy" id="6319"/>
    <lineage>
        <taxon>Eukaryota</taxon>
        <taxon>Metazoa</taxon>
        <taxon>Ecdysozoa</taxon>
        <taxon>Nematoda</taxon>
        <taxon>Chromadorea</taxon>
        <taxon>Rhabditida</taxon>
        <taxon>Rhabditina</taxon>
        <taxon>Rhabditomorpha</taxon>
        <taxon>Strongyloidea</taxon>
        <taxon>Trichostrongylidae</taxon>
        <taxon>Trichostrongylus</taxon>
    </lineage>
</organism>
<feature type="region of interest" description="Disordered" evidence="1">
    <location>
        <begin position="178"/>
        <end position="222"/>
    </location>
</feature>
<evidence type="ECO:0000256" key="1">
    <source>
        <dbReference type="SAM" id="MobiDB-lite"/>
    </source>
</evidence>
<feature type="compositionally biased region" description="Polar residues" evidence="1">
    <location>
        <begin position="178"/>
        <end position="194"/>
    </location>
</feature>
<accession>A0AAN8G5N6</accession>
<name>A0AAN8G5N6_TRICO</name>
<dbReference type="Proteomes" id="UP001331761">
    <property type="component" value="Unassembled WGS sequence"/>
</dbReference>
<evidence type="ECO:0000313" key="2">
    <source>
        <dbReference type="EMBL" id="KAK5981403.1"/>
    </source>
</evidence>
<protein>
    <submittedName>
        <fullName evidence="2">Uncharacterized protein</fullName>
    </submittedName>
</protein>
<reference evidence="2 3" key="1">
    <citation type="submission" date="2019-10" db="EMBL/GenBank/DDBJ databases">
        <title>Assembly and Annotation for the nematode Trichostrongylus colubriformis.</title>
        <authorList>
            <person name="Martin J."/>
        </authorList>
    </citation>
    <scope>NUCLEOTIDE SEQUENCE [LARGE SCALE GENOMIC DNA]</scope>
    <source>
        <strain evidence="2">G859</strain>
        <tissue evidence="2">Whole worm</tissue>
    </source>
</reference>
<dbReference type="EMBL" id="WIXE01006322">
    <property type="protein sequence ID" value="KAK5981403.1"/>
    <property type="molecule type" value="Genomic_DNA"/>
</dbReference>